<name>K9X0X3_9NOST</name>
<dbReference type="AlphaFoldDB" id="K9X0X3"/>
<dbReference type="Pfam" id="PF21751">
    <property type="entry name" value="DACNV"/>
    <property type="match status" value="1"/>
</dbReference>
<evidence type="ECO:0000313" key="2">
    <source>
        <dbReference type="EMBL" id="AFZ25691.1"/>
    </source>
</evidence>
<dbReference type="Gene3D" id="2.160.20.80">
    <property type="entry name" value="E3 ubiquitin-protein ligase SopA"/>
    <property type="match status" value="3"/>
</dbReference>
<dbReference type="SUPFAM" id="SSF141571">
    <property type="entry name" value="Pentapeptide repeat-like"/>
    <property type="match status" value="2"/>
</dbReference>
<dbReference type="STRING" id="56107.Cylst_3554"/>
<dbReference type="HOGENOM" id="CLU_348756_0_0_3"/>
<dbReference type="PANTHER" id="PTHR14136:SF17">
    <property type="entry name" value="BTB_POZ DOMAIN-CONTAINING PROTEIN KCTD9"/>
    <property type="match status" value="1"/>
</dbReference>
<dbReference type="Proteomes" id="UP000010475">
    <property type="component" value="Chromosome"/>
</dbReference>
<dbReference type="InterPro" id="IPR001646">
    <property type="entry name" value="5peptide_repeat"/>
</dbReference>
<dbReference type="eggNOG" id="COG1357">
    <property type="taxonomic scope" value="Bacteria"/>
</dbReference>
<feature type="domain" description="Probable sensor" evidence="1">
    <location>
        <begin position="377"/>
        <end position="464"/>
    </location>
</feature>
<dbReference type="EMBL" id="CP003642">
    <property type="protein sequence ID" value="AFZ25691.1"/>
    <property type="molecule type" value="Genomic_DNA"/>
</dbReference>
<evidence type="ECO:0000259" key="1">
    <source>
        <dbReference type="Pfam" id="PF21751"/>
    </source>
</evidence>
<dbReference type="Pfam" id="PF00805">
    <property type="entry name" value="Pentapeptide"/>
    <property type="match status" value="6"/>
</dbReference>
<gene>
    <name evidence="2" type="ORF">Cylst_3554</name>
</gene>
<dbReference type="RefSeq" id="WP_015208939.1">
    <property type="nucleotide sequence ID" value="NC_019757.1"/>
</dbReference>
<dbReference type="InterPro" id="IPR051082">
    <property type="entry name" value="Pentapeptide-BTB/POZ_domain"/>
</dbReference>
<dbReference type="InterPro" id="IPR048551">
    <property type="entry name" value="DACNV"/>
</dbReference>
<sequence length="808" mass="88363">MDANEFLSRYAGGERDFSGVDLRGADLLGADLLGADLLGANLSGANLSQANLSEAILFGAKLSQANLSQANLSGANLSGANLSEAILFGAKLSQANLSQANLSGANLSGADLSGAILFGANLSQANLSQANLRGANLRGADLSGAYPSGADLRGADLSGAYLSEAKLSQAKLSQANLSQANLSQADLSGAYLTGAYLSGADLSGADLSGARLSRADLSRADLSAADLRGAYLSAADLSAAYLSGAYLSAAYLSGAYLNAAYLSGAYLSGFDLSGVNLSGVNLSGFDLSGANLSGANLSGANLSGATLPKFERLRKANLRNTNLAQAEGFDLNNLPVEDNNISPNQETVENLNELDKLWQLIQRIINDERLEFDLTDDNLRKIIKMAFLATFKKEESRYPKFQIYIPLKPDKSAQKNLIVKFNEPIKIKLDHISTLSRMGIGIPQKVGALIVEKENSDIQITGIVQINNHDELFGELLESKTNLVGIFIIIENPGNIHILFNLPNGSKRQLELTGGEVKINADAVQNPLVNICFFEIAAKIIKKHEIGSNNKSEEFNKFFEIVKIIQRVWRRILKLVVNRNRGGQFVIVSSNIQQGEDPYLDISYFHQPNRDENYRNPVIDFFYKYYQYRTSYGRGQDSFNRGLFNDNDLLESYHNLIQYIDLIANLSTIDGNILFDQYLNLIGFGGEVKVKDDIDSKKFKYFEYKVKTDFNTPLINQNIPNDINKLLGRQKLIDLLLEPNYLKSLDKNPNANRWESKEYGTRHRSAARLCTVSELNAFVFVVSQTGAVREFMHLAENKVLVLGPLTPL</sequence>
<evidence type="ECO:0000313" key="3">
    <source>
        <dbReference type="Proteomes" id="UP000010475"/>
    </source>
</evidence>
<proteinExistence type="predicted"/>
<protein>
    <submittedName>
        <fullName evidence="2">Putative low-complexity protein</fullName>
    </submittedName>
</protein>
<dbReference type="OrthoDB" id="570052at2"/>
<dbReference type="PANTHER" id="PTHR14136">
    <property type="entry name" value="BTB_POZ DOMAIN-CONTAINING PROTEIN KCTD9"/>
    <property type="match status" value="1"/>
</dbReference>
<dbReference type="KEGG" id="csg:Cylst_3554"/>
<reference evidence="2 3" key="1">
    <citation type="submission" date="2012-06" db="EMBL/GenBank/DDBJ databases">
        <title>Finished chromosome of genome of Cylindrospermum stagnale PCC 7417.</title>
        <authorList>
            <consortium name="US DOE Joint Genome Institute"/>
            <person name="Gugger M."/>
            <person name="Coursin T."/>
            <person name="Rippka R."/>
            <person name="Tandeau De Marsac N."/>
            <person name="Huntemann M."/>
            <person name="Wei C.-L."/>
            <person name="Han J."/>
            <person name="Detter J.C."/>
            <person name="Han C."/>
            <person name="Tapia R."/>
            <person name="Chen A."/>
            <person name="Kyrpides N."/>
            <person name="Mavromatis K."/>
            <person name="Markowitz V."/>
            <person name="Szeto E."/>
            <person name="Ivanova N."/>
            <person name="Pagani I."/>
            <person name="Pati A."/>
            <person name="Goodwin L."/>
            <person name="Nordberg H.P."/>
            <person name="Cantor M.N."/>
            <person name="Hua S.X."/>
            <person name="Woyke T."/>
            <person name="Kerfeld C.A."/>
        </authorList>
    </citation>
    <scope>NUCLEOTIDE SEQUENCE [LARGE SCALE GENOMIC DNA]</scope>
    <source>
        <strain evidence="2 3">PCC 7417</strain>
    </source>
</reference>
<dbReference type="SUPFAM" id="SSF143597">
    <property type="entry name" value="YojJ-like"/>
    <property type="match status" value="1"/>
</dbReference>
<keyword evidence="3" id="KW-1185">Reference proteome</keyword>
<organism evidence="2 3">
    <name type="scientific">Cylindrospermum stagnale PCC 7417</name>
    <dbReference type="NCBI Taxonomy" id="56107"/>
    <lineage>
        <taxon>Bacteria</taxon>
        <taxon>Bacillati</taxon>
        <taxon>Cyanobacteriota</taxon>
        <taxon>Cyanophyceae</taxon>
        <taxon>Nostocales</taxon>
        <taxon>Nostocaceae</taxon>
        <taxon>Cylindrospermum</taxon>
    </lineage>
</organism>
<accession>K9X0X3</accession>
<dbReference type="InterPro" id="IPR036888">
    <property type="entry name" value="DNA_integrity_DisA_N_sf"/>
</dbReference>
<dbReference type="PATRIC" id="fig|56107.3.peg.3904"/>